<dbReference type="Proteomes" id="UP000638732">
    <property type="component" value="Unassembled WGS sequence"/>
</dbReference>
<evidence type="ECO:0000313" key="2">
    <source>
        <dbReference type="Proteomes" id="UP000638732"/>
    </source>
</evidence>
<reference evidence="1" key="2">
    <citation type="submission" date="2020-10" db="EMBL/GenBank/DDBJ databases">
        <title>Mucilaginibacter sp. nov., isolated from soil.</title>
        <authorList>
            <person name="Jeon C.O."/>
        </authorList>
    </citation>
    <scope>NUCLEOTIDE SEQUENCE</scope>
    <source>
        <strain evidence="1">R11</strain>
    </source>
</reference>
<dbReference type="EMBL" id="WWEO01000034">
    <property type="protein sequence ID" value="NCD68077.1"/>
    <property type="molecule type" value="Genomic_DNA"/>
</dbReference>
<accession>A0A966DSB9</accession>
<comment type="caution">
    <text evidence="1">The sequence shown here is derived from an EMBL/GenBank/DDBJ whole genome shotgun (WGS) entry which is preliminary data.</text>
</comment>
<protein>
    <submittedName>
        <fullName evidence="1">TerB family tellurite resistance protein</fullName>
    </submittedName>
</protein>
<reference evidence="1" key="1">
    <citation type="submission" date="2020-01" db="EMBL/GenBank/DDBJ databases">
        <authorList>
            <person name="Seo Y.L."/>
        </authorList>
    </citation>
    <scope>NUCLEOTIDE SEQUENCE</scope>
    <source>
        <strain evidence="1">R11</strain>
    </source>
</reference>
<gene>
    <name evidence="1" type="ORF">GSY63_01765</name>
</gene>
<sequence length="174" mass="19388">MTQMKSILSDMKTGYQIYQQGYGSISSLAKGNFSLHETYLNGLLAVSPSVKNYARIADILSLQASLVSEYKRKQALFRQSGSFSVGELSYISDVYARLVSQTLNDAGELADILMAGKLRMSDADRIRAIDRIYTGSSDRLQFLRSFNNQGMAISLQRSKESGDTRTLNRLYGIQ</sequence>
<dbReference type="AlphaFoldDB" id="A0A966DSB9"/>
<name>A0A966DSB9_9SPHI</name>
<organism evidence="1 2">
    <name type="scientific">Mucilaginibacter agri</name>
    <dbReference type="NCBI Taxonomy" id="2695265"/>
    <lineage>
        <taxon>Bacteria</taxon>
        <taxon>Pseudomonadati</taxon>
        <taxon>Bacteroidota</taxon>
        <taxon>Sphingobacteriia</taxon>
        <taxon>Sphingobacteriales</taxon>
        <taxon>Sphingobacteriaceae</taxon>
        <taxon>Mucilaginibacter</taxon>
    </lineage>
</organism>
<proteinExistence type="predicted"/>
<keyword evidence="2" id="KW-1185">Reference proteome</keyword>
<evidence type="ECO:0000313" key="1">
    <source>
        <dbReference type="EMBL" id="NCD68077.1"/>
    </source>
</evidence>